<gene>
    <name evidence="1" type="ORF">CORTU0001_0199</name>
</gene>
<proteinExistence type="predicted"/>
<reference evidence="1 2" key="1">
    <citation type="submission" date="2009-06" db="EMBL/GenBank/DDBJ databases">
        <authorList>
            <person name="Dodson R."/>
            <person name="Sebastian Y."/>
            <person name="Madupu R."/>
            <person name="Durkin A.S."/>
            <person name="Torralba M."/>
            <person name="Methe B."/>
            <person name="Sutton G.G."/>
            <person name="Strausberg R.L."/>
            <person name="Nelson K.E."/>
        </authorList>
    </citation>
    <scope>NUCLEOTIDE SEQUENCE [LARGE SCALE GENOMIC DNA]</scope>
    <source>
        <strain evidence="1 2">SK141</strain>
    </source>
</reference>
<comment type="caution">
    <text evidence="1">The sequence shown here is derived from an EMBL/GenBank/DDBJ whole genome shotgun (WGS) entry which is preliminary data.</text>
</comment>
<dbReference type="Proteomes" id="UP000004384">
    <property type="component" value="Unassembled WGS sequence"/>
</dbReference>
<evidence type="ECO:0000313" key="2">
    <source>
        <dbReference type="Proteomes" id="UP000004384"/>
    </source>
</evidence>
<name>C6RCE7_9CORY</name>
<dbReference type="AlphaFoldDB" id="C6RCE7"/>
<protein>
    <submittedName>
        <fullName evidence="1">Uncharacterized protein</fullName>
    </submittedName>
</protein>
<accession>C6RCE7</accession>
<evidence type="ECO:0000313" key="1">
    <source>
        <dbReference type="EMBL" id="EET76423.1"/>
    </source>
</evidence>
<organism evidence="1 2">
    <name type="scientific">Corynebacterium tuberculostearicum SK141</name>
    <dbReference type="NCBI Taxonomy" id="553206"/>
    <lineage>
        <taxon>Bacteria</taxon>
        <taxon>Bacillati</taxon>
        <taxon>Actinomycetota</taxon>
        <taxon>Actinomycetes</taxon>
        <taxon>Mycobacteriales</taxon>
        <taxon>Corynebacteriaceae</taxon>
        <taxon>Corynebacterium</taxon>
    </lineage>
</organism>
<dbReference type="EMBL" id="ACVP01000037">
    <property type="protein sequence ID" value="EET76423.1"/>
    <property type="molecule type" value="Genomic_DNA"/>
</dbReference>
<dbReference type="RefSeq" id="WP_005329992.1">
    <property type="nucleotide sequence ID" value="NZ_ACVP01000037.1"/>
</dbReference>
<sequence>MSDIDYQAVRELYDQGRGRNAIAKELGTTTHQVDRACRELGITWEGKIPTTAVRVRSRRAANERNEVAAKFRALAQRELDKALSAEGEDADIRRHVTAAAIAIQRDLEIAAHVAEHKEHNDRTPQQREQDKALDKALDALDPLNTYL</sequence>